<evidence type="ECO:0000256" key="1">
    <source>
        <dbReference type="ARBA" id="ARBA00022801"/>
    </source>
</evidence>
<dbReference type="SUPFAM" id="SSF56601">
    <property type="entry name" value="beta-lactamase/transpeptidase-like"/>
    <property type="match status" value="1"/>
</dbReference>
<dbReference type="STRING" id="582851.GCA_900162665_04257"/>
<keyword evidence="1" id="KW-0378">Hydrolase</keyword>
<feature type="domain" description="Beta-lactamase-related" evidence="2">
    <location>
        <begin position="6"/>
        <end position="321"/>
    </location>
</feature>
<dbReference type="Gene3D" id="3.40.710.10">
    <property type="entry name" value="DD-peptidase/beta-lactamase superfamily"/>
    <property type="match status" value="1"/>
</dbReference>
<dbReference type="GO" id="GO:0016787">
    <property type="term" value="F:hydrolase activity"/>
    <property type="evidence" value="ECO:0007669"/>
    <property type="project" value="UniProtKB-KW"/>
</dbReference>
<dbReference type="EMBL" id="BJYM01000003">
    <property type="protein sequence ID" value="GEN86198.1"/>
    <property type="molecule type" value="Genomic_DNA"/>
</dbReference>
<proteinExistence type="predicted"/>
<dbReference type="Proteomes" id="UP000321558">
    <property type="component" value="Unassembled WGS sequence"/>
</dbReference>
<sequence>MNAYEQYLEELIAKDEIPGAVYLIQHGKQRKTLSSAGSFLNNQGERIPVTADTYFDLASLTKVMCTLPSILFLYEQGELDIDDTVSKYLSEFPLEDITIRHFLQHISGVSADLAFKNRYQQRDVWKEVLNCKAVQPPDTQVLYSDIGMIILGKLIETITKQKLNVFAQKELYQPWSMTDTDFLPEQIEKNKIAATEKVNEKYVHGEVHDEKAFHLGGVSGSAGLFSTVKDVAAYANYWLYPETQSVLKPQTMALIKENVIQNRGLGFEVLCDKSIGATCGPAWSNGSFGHTGFTGTSLWIDPKEEIITVLLTNMVHYGREHRLPEIRRKFHTLVYETLISQ</sequence>
<evidence type="ECO:0000313" key="3">
    <source>
        <dbReference type="EMBL" id="GEN86198.1"/>
    </source>
</evidence>
<gene>
    <name evidence="3" type="ORF">OSO01_09370</name>
</gene>
<dbReference type="PANTHER" id="PTHR43283">
    <property type="entry name" value="BETA-LACTAMASE-RELATED"/>
    <property type="match status" value="1"/>
</dbReference>
<dbReference type="OrthoDB" id="9770183at2"/>
<reference evidence="3 4" key="1">
    <citation type="submission" date="2019-07" db="EMBL/GenBank/DDBJ databases">
        <title>Whole genome shotgun sequence of Oceanobacillus sojae NBRC 105379.</title>
        <authorList>
            <person name="Hosoyama A."/>
            <person name="Uohara A."/>
            <person name="Ohji S."/>
            <person name="Ichikawa N."/>
        </authorList>
    </citation>
    <scope>NUCLEOTIDE SEQUENCE [LARGE SCALE GENOMIC DNA]</scope>
    <source>
        <strain evidence="3 4">NBRC 105379</strain>
    </source>
</reference>
<dbReference type="AlphaFoldDB" id="A0A511ZFG4"/>
<protein>
    <submittedName>
        <fullName evidence="3">Esterase</fullName>
    </submittedName>
</protein>
<organism evidence="3 4">
    <name type="scientific">Oceanobacillus sojae</name>
    <dbReference type="NCBI Taxonomy" id="582851"/>
    <lineage>
        <taxon>Bacteria</taxon>
        <taxon>Bacillati</taxon>
        <taxon>Bacillota</taxon>
        <taxon>Bacilli</taxon>
        <taxon>Bacillales</taxon>
        <taxon>Bacillaceae</taxon>
        <taxon>Oceanobacillus</taxon>
    </lineage>
</organism>
<comment type="caution">
    <text evidence="3">The sequence shown here is derived from an EMBL/GenBank/DDBJ whole genome shotgun (WGS) entry which is preliminary data.</text>
</comment>
<dbReference type="RefSeq" id="WP_147209154.1">
    <property type="nucleotide sequence ID" value="NZ_BJYM01000003.1"/>
</dbReference>
<dbReference type="InterPro" id="IPR001466">
    <property type="entry name" value="Beta-lactam-related"/>
</dbReference>
<dbReference type="InterPro" id="IPR012338">
    <property type="entry name" value="Beta-lactam/transpept-like"/>
</dbReference>
<evidence type="ECO:0000313" key="4">
    <source>
        <dbReference type="Proteomes" id="UP000321558"/>
    </source>
</evidence>
<keyword evidence="4" id="KW-1185">Reference proteome</keyword>
<dbReference type="InterPro" id="IPR050789">
    <property type="entry name" value="Diverse_Enzym_Activities"/>
</dbReference>
<name>A0A511ZFG4_9BACI</name>
<accession>A0A511ZFG4</accession>
<dbReference type="Pfam" id="PF00144">
    <property type="entry name" value="Beta-lactamase"/>
    <property type="match status" value="1"/>
</dbReference>
<dbReference type="PANTHER" id="PTHR43283:SF11">
    <property type="entry name" value="BETA-LACTAMASE-RELATED DOMAIN-CONTAINING PROTEIN"/>
    <property type="match status" value="1"/>
</dbReference>
<evidence type="ECO:0000259" key="2">
    <source>
        <dbReference type="Pfam" id="PF00144"/>
    </source>
</evidence>